<sequence length="280" mass="30280">MMDSFPGVALIVGASSRMDQQIIPSNSNAYCTSRLTFVATGRATSLQLSKQGCTRLALVDVDLNQTKALARACRDVGKQDLELLVLTGDLNDAETVRQLMAQVVEQYGAIYYAANCLDTPMAFGMTADLSLESFKEPAEVVQRTMWLWMREEISQALTQERNKGILSIVNVTTVHGVGSEPQLSSCAAASRAIVGMTRTTAMDYVTSGIRVNCVCHSAMAQQPSADTQIQLEQKLSPSPLGRYLQAEEVAHAVSFLLATQSSGITGTTLPVDGGWSLYHY</sequence>
<dbReference type="PANTHER" id="PTHR24321">
    <property type="entry name" value="DEHYDROGENASES, SHORT CHAIN"/>
    <property type="match status" value="1"/>
</dbReference>
<dbReference type="Pfam" id="PF13561">
    <property type="entry name" value="adh_short_C2"/>
    <property type="match status" value="1"/>
</dbReference>
<dbReference type="InterPro" id="IPR002347">
    <property type="entry name" value="SDR_fam"/>
</dbReference>
<gene>
    <name evidence="3" type="ORF">FGLOB1_3498</name>
</gene>
<organism evidence="3 4">
    <name type="scientific">Fusarium globosum</name>
    <dbReference type="NCBI Taxonomy" id="78864"/>
    <lineage>
        <taxon>Eukaryota</taxon>
        <taxon>Fungi</taxon>
        <taxon>Dikarya</taxon>
        <taxon>Ascomycota</taxon>
        <taxon>Pezizomycotina</taxon>
        <taxon>Sordariomycetes</taxon>
        <taxon>Hypocreomycetidae</taxon>
        <taxon>Hypocreales</taxon>
        <taxon>Nectriaceae</taxon>
        <taxon>Fusarium</taxon>
        <taxon>Fusarium fujikuroi species complex</taxon>
    </lineage>
</organism>
<keyword evidence="4" id="KW-1185">Reference proteome</keyword>
<name>A0A8H5YNF4_9HYPO</name>
<dbReference type="AlphaFoldDB" id="A0A8H5YNF4"/>
<dbReference type="CDD" id="cd05233">
    <property type="entry name" value="SDR_c"/>
    <property type="match status" value="1"/>
</dbReference>
<dbReference type="Proteomes" id="UP000532311">
    <property type="component" value="Unassembled WGS sequence"/>
</dbReference>
<proteinExistence type="inferred from homology"/>
<comment type="caution">
    <text evidence="3">The sequence shown here is derived from an EMBL/GenBank/DDBJ whole genome shotgun (WGS) entry which is preliminary data.</text>
</comment>
<dbReference type="SUPFAM" id="SSF51735">
    <property type="entry name" value="NAD(P)-binding Rossmann-fold domains"/>
    <property type="match status" value="1"/>
</dbReference>
<evidence type="ECO:0000256" key="1">
    <source>
        <dbReference type="ARBA" id="ARBA00006484"/>
    </source>
</evidence>
<evidence type="ECO:0000313" key="4">
    <source>
        <dbReference type="Proteomes" id="UP000532311"/>
    </source>
</evidence>
<reference evidence="3 4" key="1">
    <citation type="submission" date="2020-05" db="EMBL/GenBank/DDBJ databases">
        <title>Identification and distribution of gene clusters putatively required for synthesis of sphingolipid metabolism inhibitors in phylogenetically diverse species of the filamentous fungus Fusarium.</title>
        <authorList>
            <person name="Kim H.-S."/>
            <person name="Busman M."/>
            <person name="Brown D.W."/>
            <person name="Divon H."/>
            <person name="Uhlig S."/>
            <person name="Proctor R.H."/>
        </authorList>
    </citation>
    <scope>NUCLEOTIDE SEQUENCE [LARGE SCALE GENOMIC DNA]</scope>
    <source>
        <strain evidence="3 4">NRRL 26131</strain>
    </source>
</reference>
<comment type="similarity">
    <text evidence="1">Belongs to the short-chain dehydrogenases/reductases (SDR) family.</text>
</comment>
<dbReference type="InterPro" id="IPR036291">
    <property type="entry name" value="NAD(P)-bd_dom_sf"/>
</dbReference>
<dbReference type="Gene3D" id="3.40.50.720">
    <property type="entry name" value="NAD(P)-binding Rossmann-like Domain"/>
    <property type="match status" value="1"/>
</dbReference>
<accession>A0A8H5YNF4</accession>
<dbReference type="PRINTS" id="PR00081">
    <property type="entry name" value="GDHRDH"/>
</dbReference>
<keyword evidence="2" id="KW-0560">Oxidoreductase</keyword>
<protein>
    <submittedName>
        <fullName evidence="3">Dehydrogenase</fullName>
    </submittedName>
</protein>
<dbReference type="PANTHER" id="PTHR24321:SF12">
    <property type="entry name" value="SHORT-CHAIN DEHYDROGENASE_REDUCTASE FAMILY, PUTATIVE (AFU_ORTHOLOGUE AFUA_5G14340)-RELATED"/>
    <property type="match status" value="1"/>
</dbReference>
<dbReference type="GO" id="GO:0016491">
    <property type="term" value="F:oxidoreductase activity"/>
    <property type="evidence" value="ECO:0007669"/>
    <property type="project" value="UniProtKB-KW"/>
</dbReference>
<evidence type="ECO:0000256" key="2">
    <source>
        <dbReference type="ARBA" id="ARBA00023002"/>
    </source>
</evidence>
<dbReference type="EMBL" id="JAAQPF010000133">
    <property type="protein sequence ID" value="KAF5714441.1"/>
    <property type="molecule type" value="Genomic_DNA"/>
</dbReference>
<evidence type="ECO:0000313" key="3">
    <source>
        <dbReference type="EMBL" id="KAF5714441.1"/>
    </source>
</evidence>